<keyword evidence="3" id="KW-1185">Reference proteome</keyword>
<feature type="region of interest" description="Disordered" evidence="1">
    <location>
        <begin position="179"/>
        <end position="213"/>
    </location>
</feature>
<reference evidence="2 3" key="1">
    <citation type="journal article" date="2024" name="J Genomics">
        <title>Draft genome sequencing and assembly of Favolaschia claudopus CIRM-BRFM 2984 isolated from oak limbs.</title>
        <authorList>
            <person name="Navarro D."/>
            <person name="Drula E."/>
            <person name="Chaduli D."/>
            <person name="Cazenave R."/>
            <person name="Ahrendt S."/>
            <person name="Wang J."/>
            <person name="Lipzen A."/>
            <person name="Daum C."/>
            <person name="Barry K."/>
            <person name="Grigoriev I.V."/>
            <person name="Favel A."/>
            <person name="Rosso M.N."/>
            <person name="Martin F."/>
        </authorList>
    </citation>
    <scope>NUCLEOTIDE SEQUENCE [LARGE SCALE GENOMIC DNA]</scope>
    <source>
        <strain evidence="2 3">CIRM-BRFM 2984</strain>
    </source>
</reference>
<proteinExistence type="predicted"/>
<accession>A0AAW0DJ23</accession>
<evidence type="ECO:0000256" key="1">
    <source>
        <dbReference type="SAM" id="MobiDB-lite"/>
    </source>
</evidence>
<dbReference type="AlphaFoldDB" id="A0AAW0DJ23"/>
<feature type="compositionally biased region" description="Low complexity" evidence="1">
    <location>
        <begin position="180"/>
        <end position="191"/>
    </location>
</feature>
<organism evidence="2 3">
    <name type="scientific">Favolaschia claudopus</name>
    <dbReference type="NCBI Taxonomy" id="2862362"/>
    <lineage>
        <taxon>Eukaryota</taxon>
        <taxon>Fungi</taxon>
        <taxon>Dikarya</taxon>
        <taxon>Basidiomycota</taxon>
        <taxon>Agaricomycotina</taxon>
        <taxon>Agaricomycetes</taxon>
        <taxon>Agaricomycetidae</taxon>
        <taxon>Agaricales</taxon>
        <taxon>Marasmiineae</taxon>
        <taxon>Mycenaceae</taxon>
        <taxon>Favolaschia</taxon>
    </lineage>
</organism>
<protein>
    <submittedName>
        <fullName evidence="2">Uncharacterized protein</fullName>
    </submittedName>
</protein>
<sequence>MAPRSWLTGIPTLDNSARFRSLTVIRMRHFEFGGPQFAIVFDVTFCLSTSKYQHISRVRAEYARSEVRKDCSLRSQKAIRRSIDEAQARIDALQEMFSHSDHHHVASPIPAQGATTAFLSSTPAISTPDRASSHLCRLETLLESALATLTLIHDIDTIHYPDHILDLIGAVQRRITAHIPDTAPSDPNDASSPPPKPSSDVLSHPPDKDKETKTHHMTYARAAAAARPEPPTLRSESLDIVLRFDLDPSLKDPAPGLGSHPQSIFNALNRAFPPSQGKRLFSGVRWTRNWNLIIQVEPGTGSASFIIDKYASQIWNIIRPVLHFPAGHPIPAFDTGDAWHSVVFHNVPPLPERQAYDPLNIRQMLTAGGFRHTVKAFSVLCTDEELSRRHTLQDSDGHWPCSIETCVMRTVEIENLSNYIKLYSSLLAPVCWLPVEILRIIFLDSDIHNCQYPETDPTPTTLPVVAKYKPNVVGAVGYHWCSVVCETATLWSHLMVHLNRGCQYNTLDVLRIALERSQNCGLLWTAISSPAQGRLQSLDTVTFRGHSFYLSPDPPPRSTIFSIASNLRMLRLIDTSTSTATSESTIGADVLPNLNALMDGVYLVEAGPLLTMLQSRMAPPNSTSRLRNLNIIIRNLVLAADRLEKFLPAAKTALDSFRFVCIDEARRAVVMESGDTSLCIGRVRLQSPHVIDVFEGEVV</sequence>
<comment type="caution">
    <text evidence="2">The sequence shown here is derived from an EMBL/GenBank/DDBJ whole genome shotgun (WGS) entry which is preliminary data.</text>
</comment>
<gene>
    <name evidence="2" type="ORF">R3P38DRAFT_3255179</name>
</gene>
<evidence type="ECO:0000313" key="2">
    <source>
        <dbReference type="EMBL" id="KAK7051929.1"/>
    </source>
</evidence>
<dbReference type="EMBL" id="JAWWNJ010000007">
    <property type="protein sequence ID" value="KAK7051929.1"/>
    <property type="molecule type" value="Genomic_DNA"/>
</dbReference>
<name>A0AAW0DJ23_9AGAR</name>
<dbReference type="Proteomes" id="UP001362999">
    <property type="component" value="Unassembled WGS sequence"/>
</dbReference>
<evidence type="ECO:0000313" key="3">
    <source>
        <dbReference type="Proteomes" id="UP001362999"/>
    </source>
</evidence>